<protein>
    <submittedName>
        <fullName evidence="4">Gag-protease polyprotein</fullName>
    </submittedName>
</protein>
<dbReference type="Proteomes" id="UP000271162">
    <property type="component" value="Unassembled WGS sequence"/>
</dbReference>
<evidence type="ECO:0000313" key="3">
    <source>
        <dbReference type="Proteomes" id="UP000271162"/>
    </source>
</evidence>
<proteinExistence type="predicted"/>
<reference evidence="4" key="1">
    <citation type="submission" date="2017-02" db="UniProtKB">
        <authorList>
            <consortium name="WormBaseParasite"/>
        </authorList>
    </citation>
    <scope>IDENTIFICATION</scope>
</reference>
<evidence type="ECO:0000313" key="4">
    <source>
        <dbReference type="WBParaSite" id="NBR_0000724301-mRNA-1"/>
    </source>
</evidence>
<sequence>MENVFGVVNNPVEPSVSDINKELLNELETKMAELKSHFVELSQASDVELTQKLKSFSGSLEGFVKDASDAATKKERRTGAQSGASRSRRTTEAYPNQTAESFAGKHPREYDFSQ</sequence>
<reference evidence="2 3" key="2">
    <citation type="submission" date="2018-11" db="EMBL/GenBank/DDBJ databases">
        <authorList>
            <consortium name="Pathogen Informatics"/>
        </authorList>
    </citation>
    <scope>NUCLEOTIDE SEQUENCE [LARGE SCALE GENOMIC DNA]</scope>
</reference>
<organism evidence="4">
    <name type="scientific">Nippostrongylus brasiliensis</name>
    <name type="common">Rat hookworm</name>
    <dbReference type="NCBI Taxonomy" id="27835"/>
    <lineage>
        <taxon>Eukaryota</taxon>
        <taxon>Metazoa</taxon>
        <taxon>Ecdysozoa</taxon>
        <taxon>Nematoda</taxon>
        <taxon>Chromadorea</taxon>
        <taxon>Rhabditida</taxon>
        <taxon>Rhabditina</taxon>
        <taxon>Rhabditomorpha</taxon>
        <taxon>Strongyloidea</taxon>
        <taxon>Heligmosomidae</taxon>
        <taxon>Nippostrongylus</taxon>
    </lineage>
</organism>
<accession>A0A0N4XWH4</accession>
<dbReference type="AlphaFoldDB" id="A0A0N4XWH4"/>
<name>A0A0N4XWH4_NIPBR</name>
<dbReference type="EMBL" id="UYSL01019871">
    <property type="protein sequence ID" value="VDL70833.1"/>
    <property type="molecule type" value="Genomic_DNA"/>
</dbReference>
<dbReference type="WBParaSite" id="NBR_0000724301-mRNA-1">
    <property type="protein sequence ID" value="NBR_0000724301-mRNA-1"/>
    <property type="gene ID" value="NBR_0000724301"/>
</dbReference>
<keyword evidence="3" id="KW-1185">Reference proteome</keyword>
<evidence type="ECO:0000256" key="1">
    <source>
        <dbReference type="SAM" id="MobiDB-lite"/>
    </source>
</evidence>
<gene>
    <name evidence="2" type="ORF">NBR_LOCUS7244</name>
</gene>
<evidence type="ECO:0000313" key="2">
    <source>
        <dbReference type="EMBL" id="VDL70833.1"/>
    </source>
</evidence>
<feature type="region of interest" description="Disordered" evidence="1">
    <location>
        <begin position="67"/>
        <end position="114"/>
    </location>
</feature>